<protein>
    <submittedName>
        <fullName evidence="2">Nucleotide excision repair endonuclease</fullName>
    </submittedName>
</protein>
<keyword evidence="2" id="KW-0540">Nuclease</keyword>
<dbReference type="Pfam" id="PF01541">
    <property type="entry name" value="GIY-YIG"/>
    <property type="match status" value="1"/>
</dbReference>
<dbReference type="SUPFAM" id="SSF82771">
    <property type="entry name" value="GIY-YIG endonuclease"/>
    <property type="match status" value="1"/>
</dbReference>
<evidence type="ECO:0000313" key="3">
    <source>
        <dbReference type="Proteomes" id="UP000092578"/>
    </source>
</evidence>
<organism evidence="2 3">
    <name type="scientific">Pseudobacillus wudalianchiensis</name>
    <dbReference type="NCBI Taxonomy" id="1743143"/>
    <lineage>
        <taxon>Bacteria</taxon>
        <taxon>Bacillati</taxon>
        <taxon>Bacillota</taxon>
        <taxon>Bacilli</taxon>
        <taxon>Bacillales</taxon>
        <taxon>Bacillaceae</taxon>
        <taxon>Pseudobacillus</taxon>
    </lineage>
</organism>
<gene>
    <name evidence="2" type="ORF">A8F95_07725</name>
</gene>
<accession>A0A1B9ATN6</accession>
<name>A0A1B9ATN6_9BACI</name>
<reference evidence="3" key="1">
    <citation type="submission" date="2016-05" db="EMBL/GenBank/DDBJ databases">
        <authorList>
            <person name="Liu B."/>
            <person name="Wang J."/>
            <person name="Zhu Y."/>
            <person name="Liu G."/>
            <person name="Chen Q."/>
            <person name="Chen Z."/>
            <person name="Lan J."/>
            <person name="Che J."/>
            <person name="Ge C."/>
            <person name="Shi H."/>
            <person name="Pan Z."/>
            <person name="Liu X."/>
        </authorList>
    </citation>
    <scope>NUCLEOTIDE SEQUENCE [LARGE SCALE GENOMIC DNA]</scope>
    <source>
        <strain evidence="3">FJAT-27215</strain>
    </source>
</reference>
<dbReference type="InterPro" id="IPR014527">
    <property type="entry name" value="UCP026568_excinuclease"/>
</dbReference>
<dbReference type="EMBL" id="MAYT01000023">
    <property type="protein sequence ID" value="OCA87149.1"/>
    <property type="molecule type" value="Genomic_DNA"/>
</dbReference>
<dbReference type="RefSeq" id="WP_065410596.1">
    <property type="nucleotide sequence ID" value="NZ_MAYT01000023.1"/>
</dbReference>
<dbReference type="PIRSF" id="PIRSF026568">
    <property type="entry name" value="UCP026568"/>
    <property type="match status" value="1"/>
</dbReference>
<dbReference type="SMART" id="SM00465">
    <property type="entry name" value="GIYc"/>
    <property type="match status" value="1"/>
</dbReference>
<proteinExistence type="predicted"/>
<sequence>MIKIEVPQPDLTIVKKNAEGDTSEAAIARQYGFIDYHKIARDKGGIYMYYDAHDELMFVGKARKLRMRIRKSFEDAASPIKLYRDDVYKIEVCYVEDPMEREIYETYIINKFQSKYNIDKAFFR</sequence>
<dbReference type="InterPro" id="IPR000305">
    <property type="entry name" value="GIY-YIG_endonuc"/>
</dbReference>
<evidence type="ECO:0000313" key="2">
    <source>
        <dbReference type="EMBL" id="OCA87149.1"/>
    </source>
</evidence>
<dbReference type="AlphaFoldDB" id="A0A1B9ATN6"/>
<comment type="caution">
    <text evidence="2">The sequence shown here is derived from an EMBL/GenBank/DDBJ whole genome shotgun (WGS) entry which is preliminary data.</text>
</comment>
<keyword evidence="3" id="KW-1185">Reference proteome</keyword>
<keyword evidence="2" id="KW-0255">Endonuclease</keyword>
<dbReference type="GO" id="GO:0004519">
    <property type="term" value="F:endonuclease activity"/>
    <property type="evidence" value="ECO:0007669"/>
    <property type="project" value="UniProtKB-KW"/>
</dbReference>
<dbReference type="GO" id="GO:0006289">
    <property type="term" value="P:nucleotide-excision repair"/>
    <property type="evidence" value="ECO:0007669"/>
    <property type="project" value="InterPro"/>
</dbReference>
<feature type="domain" description="GIY-YIG" evidence="1">
    <location>
        <begin position="42"/>
        <end position="118"/>
    </location>
</feature>
<dbReference type="FunFam" id="3.40.1440.10:FF:000009">
    <property type="entry name" value="Excinuclease ABC subunit C"/>
    <property type="match status" value="1"/>
</dbReference>
<dbReference type="Gene3D" id="3.40.1440.10">
    <property type="entry name" value="GIY-YIG endonuclease"/>
    <property type="match status" value="1"/>
</dbReference>
<evidence type="ECO:0000259" key="1">
    <source>
        <dbReference type="PROSITE" id="PS50164"/>
    </source>
</evidence>
<keyword evidence="2" id="KW-0378">Hydrolase</keyword>
<dbReference type="InterPro" id="IPR047296">
    <property type="entry name" value="GIY-YIG_UvrC_Cho"/>
</dbReference>
<dbReference type="InterPro" id="IPR035901">
    <property type="entry name" value="GIY-YIG_endonuc_sf"/>
</dbReference>
<dbReference type="Proteomes" id="UP000092578">
    <property type="component" value="Unassembled WGS sequence"/>
</dbReference>
<dbReference type="PROSITE" id="PS50164">
    <property type="entry name" value="GIY_YIG"/>
    <property type="match status" value="1"/>
</dbReference>
<dbReference type="CDD" id="cd10434">
    <property type="entry name" value="GIY-YIG_UvrC_Cho"/>
    <property type="match status" value="1"/>
</dbReference>